<dbReference type="AlphaFoldDB" id="A0A240C535"/>
<accession>A0A240C535</accession>
<evidence type="ECO:0000313" key="9">
    <source>
        <dbReference type="EMBL" id="SNW03025.1"/>
    </source>
</evidence>
<reference evidence="8" key="4">
    <citation type="submission" date="2024-05" db="EMBL/GenBank/DDBJ databases">
        <authorList>
            <person name="Sun Q."/>
            <person name="Sedlacek I."/>
        </authorList>
    </citation>
    <scope>NUCLEOTIDE SEQUENCE</scope>
    <source>
        <strain evidence="8">CCM 4175</strain>
    </source>
</reference>
<evidence type="ECO:0000313" key="10">
    <source>
        <dbReference type="Proteomes" id="UP000243706"/>
    </source>
</evidence>
<keyword evidence="3" id="KW-0460">Magnesium</keyword>
<dbReference type="Proteomes" id="UP000243706">
    <property type="component" value="Chromosome 1"/>
</dbReference>
<dbReference type="OrthoDB" id="9774531at2"/>
<reference evidence="11" key="3">
    <citation type="journal article" date="2019" name="Int. J. Syst. Evol. Microbiol.">
        <title>The Global Catalogue of Microorganisms (GCM) 10K type strain sequencing project: providing services to taxonomists for standard genome sequencing and annotation.</title>
        <authorList>
            <consortium name="The Broad Institute Genomics Platform"/>
            <consortium name="The Broad Institute Genome Sequencing Center for Infectious Disease"/>
            <person name="Wu L."/>
            <person name="Ma J."/>
        </authorList>
    </citation>
    <scope>NUCLEOTIDE SEQUENCE [LARGE SCALE GENOMIC DNA]</scope>
    <source>
        <strain evidence="11">CCM 4175</strain>
    </source>
</reference>
<dbReference type="InterPro" id="IPR036849">
    <property type="entry name" value="Enolase-like_C_sf"/>
</dbReference>
<name>A0A240C535_9STAP</name>
<keyword evidence="11" id="KW-1185">Reference proteome</keyword>
<feature type="domain" description="Enolase C-terminal" evidence="7">
    <location>
        <begin position="140"/>
        <end position="315"/>
    </location>
</feature>
<dbReference type="PANTHER" id="PTHR48073">
    <property type="entry name" value="O-SUCCINYLBENZOATE SYNTHASE-RELATED"/>
    <property type="match status" value="1"/>
</dbReference>
<dbReference type="NCBIfam" id="TIGR01928">
    <property type="entry name" value="menC_lowGC_arch"/>
    <property type="match status" value="1"/>
</dbReference>
<evidence type="ECO:0000313" key="11">
    <source>
        <dbReference type="Proteomes" id="UP000652995"/>
    </source>
</evidence>
<evidence type="ECO:0000256" key="2">
    <source>
        <dbReference type="ARBA" id="ARBA00022723"/>
    </source>
</evidence>
<protein>
    <recommendedName>
        <fullName evidence="5 6">o-succinylbenzoate synthase</fullName>
        <ecNumber evidence="5 6">4.2.1.113</ecNumber>
    </recommendedName>
</protein>
<keyword evidence="2" id="KW-0479">Metal-binding</keyword>
<evidence type="ECO:0000256" key="6">
    <source>
        <dbReference type="NCBIfam" id="TIGR01928"/>
    </source>
</evidence>
<dbReference type="GO" id="GO:0043748">
    <property type="term" value="F:O-succinylbenzoate synthase activity"/>
    <property type="evidence" value="ECO:0007669"/>
    <property type="project" value="UniProtKB-EC"/>
</dbReference>
<dbReference type="InterPro" id="IPR010197">
    <property type="entry name" value="OSBS/NAAAR"/>
</dbReference>
<dbReference type="GO" id="GO:0009234">
    <property type="term" value="P:menaquinone biosynthetic process"/>
    <property type="evidence" value="ECO:0007669"/>
    <property type="project" value="UniProtKB-UniRule"/>
</dbReference>
<dbReference type="EC" id="4.2.1.113" evidence="5 6"/>
<dbReference type="KEGG" id="smus:C7J88_03600"/>
<keyword evidence="4 9" id="KW-0456">Lyase</keyword>
<evidence type="ECO:0000256" key="1">
    <source>
        <dbReference type="ARBA" id="ARBA00001968"/>
    </source>
</evidence>
<evidence type="ECO:0000256" key="5">
    <source>
        <dbReference type="ARBA" id="ARBA00029491"/>
    </source>
</evidence>
<organism evidence="9 10">
    <name type="scientific">Staphylococcus muscae</name>
    <dbReference type="NCBI Taxonomy" id="1294"/>
    <lineage>
        <taxon>Bacteria</taxon>
        <taxon>Bacillati</taxon>
        <taxon>Bacillota</taxon>
        <taxon>Bacilli</taxon>
        <taxon>Bacillales</taxon>
        <taxon>Staphylococcaceae</taxon>
        <taxon>Staphylococcus</taxon>
    </lineage>
</organism>
<proteinExistence type="predicted"/>
<dbReference type="SUPFAM" id="SSF51604">
    <property type="entry name" value="Enolase C-terminal domain-like"/>
    <property type="match status" value="1"/>
</dbReference>
<dbReference type="SUPFAM" id="SSF54826">
    <property type="entry name" value="Enolase N-terminal domain-like"/>
    <property type="match status" value="1"/>
</dbReference>
<dbReference type="InterPro" id="IPR029065">
    <property type="entry name" value="Enolase_C-like"/>
</dbReference>
<evidence type="ECO:0000259" key="7">
    <source>
        <dbReference type="Pfam" id="PF13378"/>
    </source>
</evidence>
<dbReference type="GO" id="GO:0046872">
    <property type="term" value="F:metal ion binding"/>
    <property type="evidence" value="ECO:0007669"/>
    <property type="project" value="UniProtKB-KW"/>
</dbReference>
<dbReference type="EMBL" id="LT906464">
    <property type="protein sequence ID" value="SNW03025.1"/>
    <property type="molecule type" value="Genomic_DNA"/>
</dbReference>
<dbReference type="RefSeq" id="WP_095117294.1">
    <property type="nucleotide sequence ID" value="NZ_BMCB01000012.1"/>
</dbReference>
<reference evidence="8" key="1">
    <citation type="journal article" date="2014" name="Int. J. Syst. Evol. Microbiol.">
        <title>Complete genome of a new Firmicutes species belonging to the dominant human colonic microbiota ('Ruminococcus bicirculans') reveals two chromosomes and a selective capacity to utilize plant glucans.</title>
        <authorList>
            <consortium name="NISC Comparative Sequencing Program"/>
            <person name="Wegmann U."/>
            <person name="Louis P."/>
            <person name="Goesmann A."/>
            <person name="Henrissat B."/>
            <person name="Duncan S.H."/>
            <person name="Flint H.J."/>
        </authorList>
    </citation>
    <scope>NUCLEOTIDE SEQUENCE</scope>
    <source>
        <strain evidence="8">CCM 4175</strain>
    </source>
</reference>
<dbReference type="EMBL" id="BMCB01000012">
    <property type="protein sequence ID" value="GGA94534.1"/>
    <property type="molecule type" value="Genomic_DNA"/>
</dbReference>
<dbReference type="Gene3D" id="3.20.20.120">
    <property type="entry name" value="Enolase-like C-terminal domain"/>
    <property type="match status" value="1"/>
</dbReference>
<dbReference type="Proteomes" id="UP000652995">
    <property type="component" value="Unassembled WGS sequence"/>
</dbReference>
<comment type="cofactor">
    <cofactor evidence="1">
        <name>a divalent metal cation</name>
        <dbReference type="ChEBI" id="CHEBI:60240"/>
    </cofactor>
</comment>
<evidence type="ECO:0000313" key="8">
    <source>
        <dbReference type="EMBL" id="GGA94534.1"/>
    </source>
</evidence>
<dbReference type="InterPro" id="IPR029017">
    <property type="entry name" value="Enolase-like_N"/>
</dbReference>
<dbReference type="SFLD" id="SFLDS00001">
    <property type="entry name" value="Enolase"/>
    <property type="match status" value="1"/>
</dbReference>
<dbReference type="Gene3D" id="3.30.390.10">
    <property type="entry name" value="Enolase-like, N-terminal domain"/>
    <property type="match status" value="1"/>
</dbReference>
<dbReference type="Pfam" id="PF13378">
    <property type="entry name" value="MR_MLE_C"/>
    <property type="match status" value="1"/>
</dbReference>
<evidence type="ECO:0000256" key="4">
    <source>
        <dbReference type="ARBA" id="ARBA00023239"/>
    </source>
</evidence>
<sequence>MKLSELHFYEYTPTFKHKIQTPKITMNVRKTLFIGLIDESGTEWFGECNAFETDWYHYETIETVKRTLESWFKCVEGHEIHDFSEAQRMADKLNDTPAARATVMMALYQMFHDLPSFEVPMTVTVNGDMQKRFLRIDHAERIKIKWNCDIVEQVKLLTAMYPDIPITTDANQTLSDRDIPLLNQLANYNLAYIEEPFPELLKEKELGNMPPIAIDEHATDEQAIVQAVQCNHVRVIVIKPFRVGGIDRALSLIDTLHNQGITVVIGGMYECGLSRYFTALASRYGDYAGDVTPCGYYFTDDIVEQSGQIIKGRLRFKPPVIDMSKLQRYL</sequence>
<gene>
    <name evidence="9" type="primary">menC</name>
    <name evidence="8" type="ORF">GCM10007183_18400</name>
    <name evidence="9" type="ORF">SAMEA4412661_01381</name>
</gene>
<evidence type="ECO:0000256" key="3">
    <source>
        <dbReference type="ARBA" id="ARBA00022842"/>
    </source>
</evidence>
<dbReference type="PANTHER" id="PTHR48073:SF5">
    <property type="entry name" value="O-SUCCINYLBENZOATE SYNTHASE"/>
    <property type="match status" value="1"/>
</dbReference>
<reference evidence="9 10" key="2">
    <citation type="submission" date="2017-06" db="EMBL/GenBank/DDBJ databases">
        <authorList>
            <consortium name="Pathogen Informatics"/>
        </authorList>
    </citation>
    <scope>NUCLEOTIDE SEQUENCE [LARGE SCALE GENOMIC DNA]</scope>
    <source>
        <strain evidence="9 10">NCTC13833</strain>
    </source>
</reference>